<proteinExistence type="inferred from homology"/>
<evidence type="ECO:0000256" key="4">
    <source>
        <dbReference type="ARBA" id="ARBA00023136"/>
    </source>
</evidence>
<keyword evidence="9" id="KW-1185">Reference proteome</keyword>
<sequence length="607" mass="69857">MKKNILLLLIGLFAFTACENYLDRPAKTVMNDQNYWTSENNVRMFANGFYENYFPGYNTSYGTAYAPRRGYIFSDDLTTTGKQFIFESQAPASRIDTREGLYWLSNYGGPTWNFAWVRKSNLFIERIDEMQTDVLEEEAYKHWSAVARFFRGFEYSRLVSVFGDVPYYAQLVPDTDLDELYKDRTDRTTVMDAVYDDFVYVLGNIREWDGNQYLNKYVAASFISRFMLFEGTWQKYHLNNDTQAKKYLELAVEAADVVMASGNFSFSSDFRSLFGSQDLAGNQEVIFYRSYDASQNVTHAIASYSNLQEGQTPAPNLSVVKSFICADGKPYKLSSEPNADMLDITNLIATRDPRFEATFWNAPMKESATMLYACKFIDRVGVTYYGGTYPPEYGSSTNTNDAPVIRLAEVVLNWIEAKAELAEMGGAAVTQSDIDESINAIRNRPLDEEAISKGIKKTAPLQLSDLPDDPDRDSDVSPLLWEIRRERRMEFIFEHTRLLDIRRWKKIEYMNGHTNQDIMLGIWVNFPNEYPLWLVEEKIGLLKVQKEDGTEVTYNGTNDAEMVGYYIPENIQHRDDFTERVYLAPVGETQINEYKDKGYTLTQTSGW</sequence>
<dbReference type="SUPFAM" id="SSF48452">
    <property type="entry name" value="TPR-like"/>
    <property type="match status" value="1"/>
</dbReference>
<evidence type="ECO:0000259" key="7">
    <source>
        <dbReference type="Pfam" id="PF07980"/>
    </source>
</evidence>
<comment type="caution">
    <text evidence="8">The sequence shown here is derived from an EMBL/GenBank/DDBJ whole genome shotgun (WGS) entry which is preliminary data.</text>
</comment>
<dbReference type="EMBL" id="QWET01000008">
    <property type="protein sequence ID" value="RIH64987.1"/>
    <property type="molecule type" value="Genomic_DNA"/>
</dbReference>
<dbReference type="Pfam" id="PF07980">
    <property type="entry name" value="SusD_RagB"/>
    <property type="match status" value="1"/>
</dbReference>
<dbReference type="InterPro" id="IPR012944">
    <property type="entry name" value="SusD_RagB_dom"/>
</dbReference>
<dbReference type="Proteomes" id="UP000266441">
    <property type="component" value="Unassembled WGS sequence"/>
</dbReference>
<evidence type="ECO:0000313" key="9">
    <source>
        <dbReference type="Proteomes" id="UP000266441"/>
    </source>
</evidence>
<keyword evidence="3 6" id="KW-0732">Signal</keyword>
<evidence type="ECO:0000256" key="6">
    <source>
        <dbReference type="SAM" id="SignalP"/>
    </source>
</evidence>
<feature type="domain" description="RagB/SusD" evidence="7">
    <location>
        <begin position="362"/>
        <end position="607"/>
    </location>
</feature>
<dbReference type="GO" id="GO:0009279">
    <property type="term" value="C:cell outer membrane"/>
    <property type="evidence" value="ECO:0007669"/>
    <property type="project" value="UniProtKB-SubCell"/>
</dbReference>
<evidence type="ECO:0000256" key="1">
    <source>
        <dbReference type="ARBA" id="ARBA00004442"/>
    </source>
</evidence>
<evidence type="ECO:0000313" key="8">
    <source>
        <dbReference type="EMBL" id="RIH64987.1"/>
    </source>
</evidence>
<reference evidence="8 9" key="1">
    <citation type="journal article" date="2015" name="Int. J. Syst. Evol. Microbiol.">
        <title>Mariniphaga sediminis sp. nov., isolated from coastal sediment.</title>
        <authorList>
            <person name="Wang F.Q."/>
            <person name="Shen Q.Y."/>
            <person name="Chen G.J."/>
            <person name="Du Z.J."/>
        </authorList>
    </citation>
    <scope>NUCLEOTIDE SEQUENCE [LARGE SCALE GENOMIC DNA]</scope>
    <source>
        <strain evidence="8 9">SY21</strain>
    </source>
</reference>
<comment type="similarity">
    <text evidence="2">Belongs to the SusD family.</text>
</comment>
<feature type="chain" id="PRO_5017382668" evidence="6">
    <location>
        <begin position="20"/>
        <end position="607"/>
    </location>
</feature>
<dbReference type="RefSeq" id="WP_119350452.1">
    <property type="nucleotide sequence ID" value="NZ_QWET01000008.1"/>
</dbReference>
<evidence type="ECO:0000256" key="5">
    <source>
        <dbReference type="ARBA" id="ARBA00023237"/>
    </source>
</evidence>
<gene>
    <name evidence="8" type="ORF">D1164_12940</name>
</gene>
<comment type="subcellular location">
    <subcellularLocation>
        <location evidence="1">Cell outer membrane</location>
    </subcellularLocation>
</comment>
<evidence type="ECO:0000256" key="3">
    <source>
        <dbReference type="ARBA" id="ARBA00022729"/>
    </source>
</evidence>
<name>A0A399D066_9BACT</name>
<evidence type="ECO:0000256" key="2">
    <source>
        <dbReference type="ARBA" id="ARBA00006275"/>
    </source>
</evidence>
<dbReference type="PROSITE" id="PS51257">
    <property type="entry name" value="PROKAR_LIPOPROTEIN"/>
    <property type="match status" value="1"/>
</dbReference>
<organism evidence="8 9">
    <name type="scientific">Mariniphaga sediminis</name>
    <dbReference type="NCBI Taxonomy" id="1628158"/>
    <lineage>
        <taxon>Bacteria</taxon>
        <taxon>Pseudomonadati</taxon>
        <taxon>Bacteroidota</taxon>
        <taxon>Bacteroidia</taxon>
        <taxon>Marinilabiliales</taxon>
        <taxon>Prolixibacteraceae</taxon>
        <taxon>Mariniphaga</taxon>
    </lineage>
</organism>
<keyword evidence="5" id="KW-0998">Cell outer membrane</keyword>
<accession>A0A399D066</accession>
<dbReference type="OrthoDB" id="1031584at2"/>
<keyword evidence="4" id="KW-0472">Membrane</keyword>
<dbReference type="AlphaFoldDB" id="A0A399D066"/>
<dbReference type="Gene3D" id="1.25.40.390">
    <property type="match status" value="1"/>
</dbReference>
<protein>
    <submittedName>
        <fullName evidence="8">RagB/SusD family nutrient uptake outer membrane protein</fullName>
    </submittedName>
</protein>
<dbReference type="InterPro" id="IPR011990">
    <property type="entry name" value="TPR-like_helical_dom_sf"/>
</dbReference>
<feature type="signal peptide" evidence="6">
    <location>
        <begin position="1"/>
        <end position="19"/>
    </location>
</feature>